<organism evidence="2 3">
    <name type="scientific">Marinovum algicola</name>
    <dbReference type="NCBI Taxonomy" id="42444"/>
    <lineage>
        <taxon>Bacteria</taxon>
        <taxon>Pseudomonadati</taxon>
        <taxon>Pseudomonadota</taxon>
        <taxon>Alphaproteobacteria</taxon>
        <taxon>Rhodobacterales</taxon>
        <taxon>Roseobacteraceae</taxon>
        <taxon>Marinovum</taxon>
    </lineage>
</organism>
<evidence type="ECO:0000313" key="3">
    <source>
        <dbReference type="Proteomes" id="UP000182932"/>
    </source>
</evidence>
<gene>
    <name evidence="2" type="ORF">SAMN04487940_101110</name>
</gene>
<comment type="caution">
    <text evidence="2">The sequence shown here is derived from an EMBL/GenBank/DDBJ whole genome shotgun (WGS) entry which is preliminary data.</text>
</comment>
<accession>A0A975W616</accession>
<evidence type="ECO:0000259" key="1">
    <source>
        <dbReference type="Pfam" id="PF16976"/>
    </source>
</evidence>
<dbReference type="Pfam" id="PF16976">
    <property type="entry name" value="RcpC"/>
    <property type="match status" value="1"/>
</dbReference>
<protein>
    <submittedName>
        <fullName evidence="2">Pilus assembly protein CpaB</fullName>
    </submittedName>
</protein>
<reference evidence="2 3" key="1">
    <citation type="submission" date="2016-10" db="EMBL/GenBank/DDBJ databases">
        <authorList>
            <person name="Varghese N."/>
            <person name="Submissions S."/>
        </authorList>
    </citation>
    <scope>NUCLEOTIDE SEQUENCE [LARGE SCALE GENOMIC DNA]</scope>
    <source>
        <strain evidence="2 3">FF3</strain>
    </source>
</reference>
<dbReference type="RefSeq" id="WP_048529725.1">
    <property type="nucleotide sequence ID" value="NZ_CATLQZ010000009.1"/>
</dbReference>
<dbReference type="GeneID" id="80816388"/>
<dbReference type="Proteomes" id="UP000182932">
    <property type="component" value="Unassembled WGS sequence"/>
</dbReference>
<keyword evidence="3" id="KW-1185">Reference proteome</keyword>
<dbReference type="InterPro" id="IPR017592">
    <property type="entry name" value="Pilus_assmbl_Flp-typ_CpaB"/>
</dbReference>
<dbReference type="AlphaFoldDB" id="A0A975W616"/>
<evidence type="ECO:0000313" key="2">
    <source>
        <dbReference type="EMBL" id="SEI52640.1"/>
    </source>
</evidence>
<name>A0A975W616_9RHOB</name>
<sequence>MRVVFGFVLILGIALAGFAVYLANGYVNSYRVALAKAKGAEGIATVEVFVATKRMNYGDKLDKDAVRVVKFPRASVPEGTFLQRGGAVPYHKPWDELDEETQDRLRENPQPGVHPRRDGMKITEIADLFPETGEERFVMRTIERGEAVLASKVTLPGQDAGITSRLSPGMRAFAIKVDVASGVSGFLRPGDRVDVYWTGRVASFADESGRSSTDVTKLIETGVKLIAVDQSAYGDKTATTIARTVTVSAKPQQVAALAQAQSTGRLSLALVGSGDTSEVGPVEVDQMSLLGLEAPEEEKIVEVEKEEVCTIRTRKGGEMIEIPIPCTN</sequence>
<dbReference type="NCBIfam" id="TIGR03177">
    <property type="entry name" value="pilus_cpaB"/>
    <property type="match status" value="1"/>
</dbReference>
<feature type="domain" description="Flp pilus assembly protein RcpC/CpaB" evidence="1">
    <location>
        <begin position="162"/>
        <end position="270"/>
    </location>
</feature>
<dbReference type="CDD" id="cd11614">
    <property type="entry name" value="SAF_CpaB_FlgA_like"/>
    <property type="match status" value="1"/>
</dbReference>
<dbReference type="InterPro" id="IPR031571">
    <property type="entry name" value="RcpC_dom"/>
</dbReference>
<proteinExistence type="predicted"/>
<dbReference type="EMBL" id="FNYY01000001">
    <property type="protein sequence ID" value="SEI52640.1"/>
    <property type="molecule type" value="Genomic_DNA"/>
</dbReference>